<feature type="region of interest" description="Disordered" evidence="1">
    <location>
        <begin position="1"/>
        <end position="60"/>
    </location>
</feature>
<dbReference type="GO" id="GO:0003700">
    <property type="term" value="F:DNA-binding transcription factor activity"/>
    <property type="evidence" value="ECO:0007669"/>
    <property type="project" value="InterPro"/>
</dbReference>
<accession>A0A1Z5SYT6</accession>
<dbReference type="InterPro" id="IPR004827">
    <property type="entry name" value="bZIP"/>
</dbReference>
<feature type="compositionally biased region" description="Polar residues" evidence="1">
    <location>
        <begin position="32"/>
        <end position="41"/>
    </location>
</feature>
<keyword evidence="4" id="KW-1185">Reference proteome</keyword>
<dbReference type="Proteomes" id="UP000194280">
    <property type="component" value="Unassembled WGS sequence"/>
</dbReference>
<dbReference type="PROSITE" id="PS00036">
    <property type="entry name" value="BZIP_BASIC"/>
    <property type="match status" value="1"/>
</dbReference>
<evidence type="ECO:0000259" key="2">
    <source>
        <dbReference type="PROSITE" id="PS00036"/>
    </source>
</evidence>
<dbReference type="InParanoid" id="A0A1Z5SYT6"/>
<dbReference type="EMBL" id="MUNK01000188">
    <property type="protein sequence ID" value="OTA26426.1"/>
    <property type="molecule type" value="Genomic_DNA"/>
</dbReference>
<dbReference type="VEuPathDB" id="FungiDB:BTJ68_10581"/>
<gene>
    <name evidence="3" type="ORF">BTJ68_10581</name>
</gene>
<proteinExistence type="predicted"/>
<organism evidence="3 4">
    <name type="scientific">Hortaea werneckii EXF-2000</name>
    <dbReference type="NCBI Taxonomy" id="1157616"/>
    <lineage>
        <taxon>Eukaryota</taxon>
        <taxon>Fungi</taxon>
        <taxon>Dikarya</taxon>
        <taxon>Ascomycota</taxon>
        <taxon>Pezizomycotina</taxon>
        <taxon>Dothideomycetes</taxon>
        <taxon>Dothideomycetidae</taxon>
        <taxon>Mycosphaerellales</taxon>
        <taxon>Teratosphaeriaceae</taxon>
        <taxon>Hortaea</taxon>
    </lineage>
</organism>
<feature type="domain" description="BZIP" evidence="2">
    <location>
        <begin position="15"/>
        <end position="30"/>
    </location>
</feature>
<evidence type="ECO:0000313" key="4">
    <source>
        <dbReference type="Proteomes" id="UP000194280"/>
    </source>
</evidence>
<evidence type="ECO:0000256" key="1">
    <source>
        <dbReference type="SAM" id="MobiDB-lite"/>
    </source>
</evidence>
<comment type="caution">
    <text evidence="3">The sequence shown here is derived from an EMBL/GenBank/DDBJ whole genome shotgun (WGS) entry which is preliminary data.</text>
</comment>
<reference evidence="3 4" key="1">
    <citation type="submission" date="2017-01" db="EMBL/GenBank/DDBJ databases">
        <title>The recent genome duplication of the halophilic yeast Hortaea werneckii: insights from long-read sequencing.</title>
        <authorList>
            <person name="Sinha S."/>
            <person name="Flibotte S."/>
            <person name="Neira M."/>
            <person name="Lenassi M."/>
            <person name="Gostincar C."/>
            <person name="Stajich J.E."/>
            <person name="Nislow C.E."/>
        </authorList>
    </citation>
    <scope>NUCLEOTIDE SEQUENCE [LARGE SCALE GENOMIC DNA]</scope>
    <source>
        <strain evidence="3 4">EXF-2000</strain>
    </source>
</reference>
<dbReference type="AlphaFoldDB" id="A0A1Z5SYT6"/>
<sequence length="131" mass="14765">MDASDVSEANLYERRRKQQNRDAQRRFRQRNKQTNSRTSSDPAEEITFSAPILDMPNGNPPSQALATLFNNLAGAAQTDIGGNYVLPDAWHFDSAIAPSTEATAYLFPQETEFSDEVGFTVERTLFPHLWQ</sequence>
<dbReference type="OrthoDB" id="3829309at2759"/>
<dbReference type="CDD" id="cd14688">
    <property type="entry name" value="bZIP_YAP"/>
    <property type="match status" value="1"/>
</dbReference>
<evidence type="ECO:0000313" key="3">
    <source>
        <dbReference type="EMBL" id="OTA26426.1"/>
    </source>
</evidence>
<name>A0A1Z5SYT6_HORWE</name>
<protein>
    <recommendedName>
        <fullName evidence="2">BZIP domain-containing protein</fullName>
    </recommendedName>
</protein>